<dbReference type="CDD" id="cd04301">
    <property type="entry name" value="NAT_SF"/>
    <property type="match status" value="1"/>
</dbReference>
<proteinExistence type="predicted"/>
<accession>A0A6N9PYK0</accession>
<dbReference type="PANTHER" id="PTHR43259">
    <property type="entry name" value="SPT10P"/>
    <property type="match status" value="1"/>
</dbReference>
<dbReference type="Pfam" id="PF00583">
    <property type="entry name" value="Acetyltransf_1"/>
    <property type="match status" value="1"/>
</dbReference>
<dbReference type="SUPFAM" id="SSF55729">
    <property type="entry name" value="Acyl-CoA N-acyltransferases (Nat)"/>
    <property type="match status" value="1"/>
</dbReference>
<comment type="caution">
    <text evidence="2">The sequence shown here is derived from an EMBL/GenBank/DDBJ whole genome shotgun (WGS) entry which is preliminary data.</text>
</comment>
<protein>
    <submittedName>
        <fullName evidence="2">GNAT family N-acetyltransferase</fullName>
    </submittedName>
</protein>
<dbReference type="EMBL" id="SIJB01000004">
    <property type="protein sequence ID" value="NBI27503.1"/>
    <property type="molecule type" value="Genomic_DNA"/>
</dbReference>
<keyword evidence="2" id="KW-0808">Transferase</keyword>
<sequence>MSAVDYEKFISHSINHFANEKVRAGTWLKEEAMNKSKEAFERLLPQGLNTNLHYLLSIVDEEQTIGWLWYFYDDKNLQKEAFIYDFFIYEEYQGKGFGKSSLLALDMLAKDKGIKKISLHVFAHNKRAIQLYEKMDFEATDISMSKIL</sequence>
<gene>
    <name evidence="2" type="ORF">ERL59_00785</name>
</gene>
<keyword evidence="3" id="KW-1185">Reference proteome</keyword>
<evidence type="ECO:0000313" key="3">
    <source>
        <dbReference type="Proteomes" id="UP000448943"/>
    </source>
</evidence>
<dbReference type="InterPro" id="IPR016181">
    <property type="entry name" value="Acyl_CoA_acyltransferase"/>
</dbReference>
<name>A0A6N9PYK0_9BACL</name>
<dbReference type="PANTHER" id="PTHR43259:SF1">
    <property type="entry name" value="N-ACETYLTRANSFERASE DOMAIN-CONTAINING PROTEIN"/>
    <property type="match status" value="1"/>
</dbReference>
<dbReference type="GO" id="GO:0016747">
    <property type="term" value="F:acyltransferase activity, transferring groups other than amino-acyl groups"/>
    <property type="evidence" value="ECO:0007669"/>
    <property type="project" value="InterPro"/>
</dbReference>
<dbReference type="OrthoDB" id="65897at2"/>
<dbReference type="AlphaFoldDB" id="A0A6N9PYK0"/>
<feature type="domain" description="N-acetyltransferase" evidence="1">
    <location>
        <begin position="4"/>
        <end position="148"/>
    </location>
</feature>
<dbReference type="InterPro" id="IPR052829">
    <property type="entry name" value="N-acetyltransferase_domain"/>
</dbReference>
<reference evidence="2 3" key="1">
    <citation type="submission" date="2019-01" db="EMBL/GenBank/DDBJ databases">
        <title>Chengkuizengella sp. nov., isolated from deep-sea sediment of East Pacific Ocean.</title>
        <authorList>
            <person name="Yang J."/>
            <person name="Lai Q."/>
            <person name="Shao Z."/>
        </authorList>
    </citation>
    <scope>NUCLEOTIDE SEQUENCE [LARGE SCALE GENOMIC DNA]</scope>
    <source>
        <strain evidence="2 3">YPA3-1-1</strain>
    </source>
</reference>
<dbReference type="InterPro" id="IPR000182">
    <property type="entry name" value="GNAT_dom"/>
</dbReference>
<dbReference type="Gene3D" id="3.40.630.30">
    <property type="match status" value="1"/>
</dbReference>
<dbReference type="Proteomes" id="UP000448943">
    <property type="component" value="Unassembled WGS sequence"/>
</dbReference>
<dbReference type="PROSITE" id="PS51186">
    <property type="entry name" value="GNAT"/>
    <property type="match status" value="1"/>
</dbReference>
<organism evidence="2 3">
    <name type="scientific">Chengkuizengella marina</name>
    <dbReference type="NCBI Taxonomy" id="2507566"/>
    <lineage>
        <taxon>Bacteria</taxon>
        <taxon>Bacillati</taxon>
        <taxon>Bacillota</taxon>
        <taxon>Bacilli</taxon>
        <taxon>Bacillales</taxon>
        <taxon>Paenibacillaceae</taxon>
        <taxon>Chengkuizengella</taxon>
    </lineage>
</organism>
<evidence type="ECO:0000259" key="1">
    <source>
        <dbReference type="PROSITE" id="PS51186"/>
    </source>
</evidence>
<evidence type="ECO:0000313" key="2">
    <source>
        <dbReference type="EMBL" id="NBI27503.1"/>
    </source>
</evidence>